<dbReference type="SMART" id="SM00487">
    <property type="entry name" value="DEXDc"/>
    <property type="match status" value="1"/>
</dbReference>
<dbReference type="SUPFAM" id="SSF52540">
    <property type="entry name" value="P-loop containing nucleoside triphosphate hydrolases"/>
    <property type="match status" value="1"/>
</dbReference>
<dbReference type="CDD" id="cd12091">
    <property type="entry name" value="FANCM_ID"/>
    <property type="match status" value="1"/>
</dbReference>
<dbReference type="InterPro" id="IPR001650">
    <property type="entry name" value="Helicase_C-like"/>
</dbReference>
<evidence type="ECO:0000256" key="12">
    <source>
        <dbReference type="ARBA" id="ARBA00047995"/>
    </source>
</evidence>
<dbReference type="InterPro" id="IPR027417">
    <property type="entry name" value="P-loop_NTPase"/>
</dbReference>
<comment type="subcellular location">
    <subcellularLocation>
        <location evidence="2 13">Nucleus</location>
    </subcellularLocation>
</comment>
<keyword evidence="6" id="KW-0227">DNA damage</keyword>
<feature type="compositionally biased region" description="Low complexity" evidence="14">
    <location>
        <begin position="703"/>
        <end position="715"/>
    </location>
</feature>
<dbReference type="GO" id="GO:0005524">
    <property type="term" value="F:ATP binding"/>
    <property type="evidence" value="ECO:0007669"/>
    <property type="project" value="UniProtKB-UniRule"/>
</dbReference>
<comment type="function">
    <text evidence="1 13">ATP-dependent DNA helicase involved in DNA damage repair by homologous recombination and in genome maintenance. Capable of unwinding D-loops. Plays a role in limiting crossover recombinants during mitotic DNA double-strand break (DSB) repair. Component of a FANCM-MHF complex which promotes gene conversion at blocked replication forks, probably by reversal of the stalled fork.</text>
</comment>
<dbReference type="EC" id="3.6.4.12" evidence="13"/>
<dbReference type="GO" id="GO:0005634">
    <property type="term" value="C:nucleus"/>
    <property type="evidence" value="ECO:0007669"/>
    <property type="project" value="UniProtKB-SubCell"/>
</dbReference>
<dbReference type="OrthoDB" id="164902at2759"/>
<dbReference type="PANTHER" id="PTHR14025:SF20">
    <property type="entry name" value="FANCONI ANEMIA GROUP M PROTEIN"/>
    <property type="match status" value="1"/>
</dbReference>
<evidence type="ECO:0000259" key="16">
    <source>
        <dbReference type="PROSITE" id="PS51194"/>
    </source>
</evidence>
<dbReference type="GO" id="GO:0016787">
    <property type="term" value="F:hydrolase activity"/>
    <property type="evidence" value="ECO:0007669"/>
    <property type="project" value="UniProtKB-KW"/>
</dbReference>
<evidence type="ECO:0000256" key="2">
    <source>
        <dbReference type="ARBA" id="ARBA00004123"/>
    </source>
</evidence>
<dbReference type="GO" id="GO:0000400">
    <property type="term" value="F:four-way junction DNA binding"/>
    <property type="evidence" value="ECO:0007669"/>
    <property type="project" value="TreeGrafter"/>
</dbReference>
<proteinExistence type="inferred from homology"/>
<dbReference type="InterPro" id="IPR014001">
    <property type="entry name" value="Helicase_ATP-bd"/>
</dbReference>
<keyword evidence="7" id="KW-0378">Hydrolase</keyword>
<dbReference type="Gene3D" id="3.40.50.300">
    <property type="entry name" value="P-loop containing nucleotide triphosphate hydrolases"/>
    <property type="match status" value="2"/>
</dbReference>
<evidence type="ECO:0000256" key="6">
    <source>
        <dbReference type="ARBA" id="ARBA00022763"/>
    </source>
</evidence>
<dbReference type="AlphaFoldDB" id="A0A8H3G3W8"/>
<keyword evidence="8" id="KW-0347">Helicase</keyword>
<accession>A0A8H3G3W8</accession>
<evidence type="ECO:0000313" key="17">
    <source>
        <dbReference type="EMBL" id="CAF9932683.1"/>
    </source>
</evidence>
<feature type="domain" description="Helicase ATP-binding" evidence="15">
    <location>
        <begin position="104"/>
        <end position="272"/>
    </location>
</feature>
<evidence type="ECO:0000256" key="3">
    <source>
        <dbReference type="ARBA" id="ARBA00009889"/>
    </source>
</evidence>
<evidence type="ECO:0000259" key="15">
    <source>
        <dbReference type="PROSITE" id="PS51192"/>
    </source>
</evidence>
<evidence type="ECO:0000256" key="10">
    <source>
        <dbReference type="ARBA" id="ARBA00023204"/>
    </source>
</evidence>
<evidence type="ECO:0000256" key="11">
    <source>
        <dbReference type="ARBA" id="ARBA00023242"/>
    </source>
</evidence>
<dbReference type="EMBL" id="CAJPDQ010000046">
    <property type="protein sequence ID" value="CAF9932683.1"/>
    <property type="molecule type" value="Genomic_DNA"/>
</dbReference>
<gene>
    <name evidence="17" type="ORF">GOMPHAMPRED_006642</name>
</gene>
<dbReference type="GO" id="GO:0009378">
    <property type="term" value="F:four-way junction helicase activity"/>
    <property type="evidence" value="ECO:0007669"/>
    <property type="project" value="TreeGrafter"/>
</dbReference>
<keyword evidence="5" id="KW-0547">Nucleotide-binding</keyword>
<keyword evidence="18" id="KW-1185">Reference proteome</keyword>
<dbReference type="Proteomes" id="UP000664169">
    <property type="component" value="Unassembled WGS sequence"/>
</dbReference>
<dbReference type="PROSITE" id="PS51194">
    <property type="entry name" value="HELICASE_CTER"/>
    <property type="match status" value="1"/>
</dbReference>
<dbReference type="GO" id="GO:0036297">
    <property type="term" value="P:interstrand cross-link repair"/>
    <property type="evidence" value="ECO:0007669"/>
    <property type="project" value="TreeGrafter"/>
</dbReference>
<dbReference type="GO" id="GO:0045003">
    <property type="term" value="P:double-strand break repair via synthesis-dependent strand annealing"/>
    <property type="evidence" value="ECO:0007669"/>
    <property type="project" value="TreeGrafter"/>
</dbReference>
<evidence type="ECO:0000256" key="4">
    <source>
        <dbReference type="ARBA" id="ARBA00011390"/>
    </source>
</evidence>
<dbReference type="SMART" id="SM00490">
    <property type="entry name" value="HELICc"/>
    <property type="match status" value="1"/>
</dbReference>
<dbReference type="PANTHER" id="PTHR14025">
    <property type="entry name" value="FANCONI ANEMIA GROUP M FANCM FAMILY MEMBER"/>
    <property type="match status" value="1"/>
</dbReference>
<evidence type="ECO:0000256" key="9">
    <source>
        <dbReference type="ARBA" id="ARBA00022840"/>
    </source>
</evidence>
<name>A0A8H3G3W8_9LECA</name>
<dbReference type="InterPro" id="IPR039686">
    <property type="entry name" value="FANCM/Mph1-like_ID"/>
</dbReference>
<keyword evidence="10" id="KW-0234">DNA repair</keyword>
<comment type="caution">
    <text evidence="17">The sequence shown here is derived from an EMBL/GenBank/DDBJ whole genome shotgun (WGS) entry which is preliminary data.</text>
</comment>
<dbReference type="InterPro" id="IPR044749">
    <property type="entry name" value="FANCM_DEXDc"/>
</dbReference>
<comment type="subunit">
    <text evidence="4 13">Interacts with the MHF histone-fold complex to form the FANCM-MHF complex.</text>
</comment>
<feature type="domain" description="Helicase C-terminal" evidence="16">
    <location>
        <begin position="444"/>
        <end position="615"/>
    </location>
</feature>
<sequence>MQNGHSPDTFDLSDEEGLAEILEYSQEQYQDWKPALVAPQKNLKQTTLFGAQSVQPQPQSNLRHNWPLANKHEKPTHHKLDGDEINTWVYPTNLGTIREYQFNIVARGLYHNLLVALPTGLGKTFIAATIMLNWFRWTKDAQIVFVAPTKPLVSQQVEACFHIAGIPRSATTMLTGGIQPGVRAEEWTSKRVFFMTPQTLINDLKRGSCDPKRVVLLVVDEAHRATGSYAYVEVVKFLRRFNTSFRVLALTATPGSSVEGVQAVIDGLGISKVEIRTEESLDIRQYVHTRKVETKEFEPSDEMEWIYGELSKALQPLVDLMRNKNAYWSKDPMSLTSYGCNQSRQKWMNSDAGRRASWGEKGQVTWVFTTLASLAHSIELLKFHGIVPFYHKVKAFNDDEGGGKYAKQVREHQSFQDIITKLRSWVLKEDFVGHPKLDHLQSVVINHFVSANEGRHPDPEVSANKTRIMVFVHFRDSAEEIVRVLNRNSPLVKAHVFVGQANAIGSDGMNQKKQLEIVEQFRKGEYNTLVATSIGEEGLDIGEIDLIICYDASASPIRMLQRMGRTGRKRAGEIVVLLMKGKEANNFAVAKDNYEKMQLMIADGQRFTFHTDLLSRIIPKEIQPIVDKRIVEIPIENSQPTLPEPTRRGRPAKRVAKKFHMPDGVETGFVTASRMGISNENEPVKKISRTSKKIKAQTTKQRSPSPISQPSSSSIFLSEAEYDQLERNYLQIAGEESQTVELPRMDAFPSLQKVARPTANIQHGAATMRMQRMLATLSRTTMSNVKRLEANLHPEDTSSITPARRRQRSSSVFTEQTVHRKPSSNESQTPPPPTTTSTPQEIIDSETPPFFWTSPAKPPTDFAASQDLPDLNTVLGLNKPVLPAIDHTIKPARSKRRLILDSDSDE</sequence>
<evidence type="ECO:0000256" key="8">
    <source>
        <dbReference type="ARBA" id="ARBA00022806"/>
    </source>
</evidence>
<feature type="region of interest" description="Disordered" evidence="14">
    <location>
        <begin position="680"/>
        <end position="715"/>
    </location>
</feature>
<evidence type="ECO:0000256" key="7">
    <source>
        <dbReference type="ARBA" id="ARBA00022801"/>
    </source>
</evidence>
<comment type="similarity">
    <text evidence="3 13">Belongs to the DEAD box helicase family. DEAH subfamily. FANCM sub-subfamily.</text>
</comment>
<feature type="compositionally biased region" description="Basic residues" evidence="14">
    <location>
        <begin position="686"/>
        <end position="695"/>
    </location>
</feature>
<evidence type="ECO:0000256" key="14">
    <source>
        <dbReference type="SAM" id="MobiDB-lite"/>
    </source>
</evidence>
<evidence type="ECO:0000256" key="1">
    <source>
        <dbReference type="ARBA" id="ARBA00003813"/>
    </source>
</evidence>
<dbReference type="CDD" id="cd18033">
    <property type="entry name" value="DEXDc_FANCM"/>
    <property type="match status" value="1"/>
</dbReference>
<protein>
    <recommendedName>
        <fullName evidence="13">ATP-dependent DNA helicase</fullName>
        <ecNumber evidence="13">3.6.4.12</ecNumber>
    </recommendedName>
</protein>
<dbReference type="CDD" id="cd18801">
    <property type="entry name" value="SF2_C_FANCM_Hef"/>
    <property type="match status" value="1"/>
</dbReference>
<dbReference type="Gene3D" id="1.20.1320.20">
    <property type="entry name" value="hef helicase domain"/>
    <property type="match status" value="1"/>
</dbReference>
<keyword evidence="11" id="KW-0539">Nucleus</keyword>
<dbReference type="FunFam" id="3.40.50.300:FF:000861">
    <property type="entry name" value="Fanconi anemia, complementation group M"/>
    <property type="match status" value="1"/>
</dbReference>
<dbReference type="Pfam" id="PF00270">
    <property type="entry name" value="DEAD"/>
    <property type="match status" value="1"/>
</dbReference>
<comment type="catalytic activity">
    <reaction evidence="12 13">
        <text>ATP + H2O = ADP + phosphate + H(+)</text>
        <dbReference type="Rhea" id="RHEA:13065"/>
        <dbReference type="ChEBI" id="CHEBI:15377"/>
        <dbReference type="ChEBI" id="CHEBI:15378"/>
        <dbReference type="ChEBI" id="CHEBI:30616"/>
        <dbReference type="ChEBI" id="CHEBI:43474"/>
        <dbReference type="ChEBI" id="CHEBI:456216"/>
        <dbReference type="EC" id="3.6.4.12"/>
    </reaction>
</comment>
<dbReference type="PROSITE" id="PS51192">
    <property type="entry name" value="HELICASE_ATP_BIND_1"/>
    <property type="match status" value="1"/>
</dbReference>
<feature type="region of interest" description="Disordered" evidence="14">
    <location>
        <begin position="790"/>
        <end position="867"/>
    </location>
</feature>
<evidence type="ECO:0000256" key="5">
    <source>
        <dbReference type="ARBA" id="ARBA00022741"/>
    </source>
</evidence>
<dbReference type="GO" id="GO:0043138">
    <property type="term" value="F:3'-5' DNA helicase activity"/>
    <property type="evidence" value="ECO:0007669"/>
    <property type="project" value="InterPro"/>
</dbReference>
<keyword evidence="9" id="KW-0067">ATP-binding</keyword>
<reference evidence="17" key="1">
    <citation type="submission" date="2021-03" db="EMBL/GenBank/DDBJ databases">
        <authorList>
            <person name="Tagirdzhanova G."/>
        </authorList>
    </citation>
    <scope>NUCLEOTIDE SEQUENCE</scope>
</reference>
<dbReference type="Pfam" id="PF00271">
    <property type="entry name" value="Helicase_C"/>
    <property type="match status" value="1"/>
</dbReference>
<organism evidence="17 18">
    <name type="scientific">Gomphillus americanus</name>
    <dbReference type="NCBI Taxonomy" id="1940652"/>
    <lineage>
        <taxon>Eukaryota</taxon>
        <taxon>Fungi</taxon>
        <taxon>Dikarya</taxon>
        <taxon>Ascomycota</taxon>
        <taxon>Pezizomycotina</taxon>
        <taxon>Lecanoromycetes</taxon>
        <taxon>OSLEUM clade</taxon>
        <taxon>Ostropomycetidae</taxon>
        <taxon>Ostropales</taxon>
        <taxon>Graphidaceae</taxon>
        <taxon>Gomphilloideae</taxon>
        <taxon>Gomphillus</taxon>
    </lineage>
</organism>
<dbReference type="InterPro" id="IPR011545">
    <property type="entry name" value="DEAD/DEAH_box_helicase_dom"/>
</dbReference>
<evidence type="ECO:0000313" key="18">
    <source>
        <dbReference type="Proteomes" id="UP000664169"/>
    </source>
</evidence>
<evidence type="ECO:0000256" key="13">
    <source>
        <dbReference type="RuleBase" id="RU367027"/>
    </source>
</evidence>